<keyword evidence="2" id="KW-1185">Reference proteome</keyword>
<comment type="caution">
    <text evidence="1">The sequence shown here is derived from an EMBL/GenBank/DDBJ whole genome shotgun (WGS) entry which is preliminary data.</text>
</comment>
<evidence type="ECO:0000313" key="2">
    <source>
        <dbReference type="Proteomes" id="UP001314170"/>
    </source>
</evidence>
<name>A0AAV1SUE7_9ROSI</name>
<dbReference type="Proteomes" id="UP001314170">
    <property type="component" value="Unassembled WGS sequence"/>
</dbReference>
<evidence type="ECO:0000313" key="1">
    <source>
        <dbReference type="EMBL" id="CAK7356386.1"/>
    </source>
</evidence>
<sequence>METATLELNADRFLALFSMNLPDGMKEIACALEPHVHFSRLSRTSSPVSDERTPSQITDVEISSNDTTIDSRLNSGWRLTKDSITPEMSWELENRKNPEKNNKEITRSSLAPISSELLWIPLLKGLDFVLICLALPSTCQLWDQQPAGSCNVLRGSDLLSTDIDKQAERQWDIKVDAQDISFEGSAKANSSLEIKKALDDTTARLYWRRANGLGVGVGFGGDGVGFGFGGGGSCAYWQ</sequence>
<dbReference type="AlphaFoldDB" id="A0AAV1SUE7"/>
<reference evidence="1 2" key="1">
    <citation type="submission" date="2024-01" db="EMBL/GenBank/DDBJ databases">
        <authorList>
            <person name="Waweru B."/>
        </authorList>
    </citation>
    <scope>NUCLEOTIDE SEQUENCE [LARGE SCALE GENOMIC DNA]</scope>
</reference>
<protein>
    <submittedName>
        <fullName evidence="1">Uncharacterized protein</fullName>
    </submittedName>
</protein>
<organism evidence="1 2">
    <name type="scientific">Dovyalis caffra</name>
    <dbReference type="NCBI Taxonomy" id="77055"/>
    <lineage>
        <taxon>Eukaryota</taxon>
        <taxon>Viridiplantae</taxon>
        <taxon>Streptophyta</taxon>
        <taxon>Embryophyta</taxon>
        <taxon>Tracheophyta</taxon>
        <taxon>Spermatophyta</taxon>
        <taxon>Magnoliopsida</taxon>
        <taxon>eudicotyledons</taxon>
        <taxon>Gunneridae</taxon>
        <taxon>Pentapetalae</taxon>
        <taxon>rosids</taxon>
        <taxon>fabids</taxon>
        <taxon>Malpighiales</taxon>
        <taxon>Salicaceae</taxon>
        <taxon>Flacourtieae</taxon>
        <taxon>Dovyalis</taxon>
    </lineage>
</organism>
<proteinExistence type="predicted"/>
<gene>
    <name evidence="1" type="ORF">DCAF_LOCUS26657</name>
</gene>
<dbReference type="EMBL" id="CAWUPB010001197">
    <property type="protein sequence ID" value="CAK7356386.1"/>
    <property type="molecule type" value="Genomic_DNA"/>
</dbReference>
<accession>A0AAV1SUE7</accession>